<dbReference type="GO" id="GO:0061549">
    <property type="term" value="P:sympathetic ganglion development"/>
    <property type="evidence" value="ECO:0007669"/>
    <property type="project" value="Ensembl"/>
</dbReference>
<dbReference type="PANTHER" id="PTHR15065:SF5">
    <property type="entry name" value="INSULINOMA-ASSOCIATED PROTEIN 1"/>
    <property type="match status" value="1"/>
</dbReference>
<keyword evidence="14" id="KW-0131">Cell cycle</keyword>
<dbReference type="Pfam" id="PF00096">
    <property type="entry name" value="zf-C2H2"/>
    <property type="match status" value="4"/>
</dbReference>
<dbReference type="PROSITE" id="PS00028">
    <property type="entry name" value="ZINC_FINGER_C2H2_1"/>
    <property type="match status" value="3"/>
</dbReference>
<feature type="region of interest" description="Disordered" evidence="19">
    <location>
        <begin position="70"/>
        <end position="90"/>
    </location>
</feature>
<dbReference type="Proteomes" id="UP000002280">
    <property type="component" value="Chromosome 1"/>
</dbReference>
<protein>
    <recommendedName>
        <fullName evidence="16">Insulinoma-associated protein 1</fullName>
    </recommendedName>
    <alternativeName>
        <fullName evidence="17">Zinc finger protein IA-1</fullName>
    </alternativeName>
</protein>
<dbReference type="GO" id="GO:0061104">
    <property type="term" value="P:adrenal chromaffin cell differentiation"/>
    <property type="evidence" value="ECO:0007669"/>
    <property type="project" value="Ensembl"/>
</dbReference>
<dbReference type="GO" id="GO:0043254">
    <property type="term" value="P:regulation of protein-containing complex assembly"/>
    <property type="evidence" value="ECO:0007669"/>
    <property type="project" value="Ensembl"/>
</dbReference>
<feature type="domain" description="C2H2-type" evidence="20">
    <location>
        <begin position="507"/>
        <end position="535"/>
    </location>
</feature>
<dbReference type="Bgee" id="ENSMODG00000006031">
    <property type="expression patterns" value="Expressed in brain and 6 other cell types or tissues"/>
</dbReference>
<dbReference type="GO" id="GO:0030332">
    <property type="term" value="F:cyclin binding"/>
    <property type="evidence" value="ECO:0007669"/>
    <property type="project" value="Ensembl"/>
</dbReference>
<dbReference type="FunFam" id="3.30.160.60:FF:002055">
    <property type="entry name" value="INSM transcriptional repressor 1"/>
    <property type="match status" value="1"/>
</dbReference>
<evidence type="ECO:0000256" key="6">
    <source>
        <dbReference type="ARBA" id="ARBA00022771"/>
    </source>
</evidence>
<evidence type="ECO:0000256" key="5">
    <source>
        <dbReference type="ARBA" id="ARBA00022737"/>
    </source>
</evidence>
<evidence type="ECO:0000313" key="21">
    <source>
        <dbReference type="Ensembl" id="ENSMODP00000007470.4"/>
    </source>
</evidence>
<dbReference type="GO" id="GO:0005634">
    <property type="term" value="C:nucleus"/>
    <property type="evidence" value="ECO:0000318"/>
    <property type="project" value="GO_Central"/>
</dbReference>
<dbReference type="GO" id="GO:0008285">
    <property type="term" value="P:negative regulation of cell population proliferation"/>
    <property type="evidence" value="ECO:0007669"/>
    <property type="project" value="Ensembl"/>
</dbReference>
<keyword evidence="3" id="KW-0678">Repressor</keyword>
<sequence length="548" mass="56796">MPRGFLVKRNKKSTPVSYRIRCCEDGDRELLLFSSCGGGGGGSSPPLSGSERAPAALLASAPSAPLLLPPPPPLPLPLPPRELPPPPPVAGPKPVQFGNPEAVYPAPLYSPTRPVSREHEKKKYFERSFNLGSPVSAESFPTPAALLGGGGGGGGAGGGGGGTCGGDPLLFAPADLKMGTAFSAAAAAGAEAGGGGGVPGSVAAASLRHPSKRPAPAPTAEPGAPPAKPAKAPAAKKPKAIRKLHFEDEVTTSPVLGLKIKEGPVEPIGGGGGRPLGEFICQLCKEEYADPFALAQHKCSRIVRVEYRCPECDKVFSCPANLASHRRWHKPRPQPAGGARAAEGKGATDEALAKAGAGGEQKEAGGSDRDTPSPGVSESGSEDGLYECHHCGKKFRRQAYLRKHLLAHHQALQSKGAPPPQSLPPPPQPAQPDDLLVYPNFPGADGLQPLPPPEKAGKEAGGEGESSNPLNMSAPAECHLCPVCGETFPSKSSQERHLRLLHAAQVFPCKYCPATFYSSPGLTRHINKCHPSENRQVILLQVPVRPAC</sequence>
<dbReference type="GO" id="GO:0042826">
    <property type="term" value="F:histone deacetylase binding"/>
    <property type="evidence" value="ECO:0007669"/>
    <property type="project" value="Ensembl"/>
</dbReference>
<dbReference type="GO" id="GO:0003310">
    <property type="term" value="P:pancreatic A cell differentiation"/>
    <property type="evidence" value="ECO:0007669"/>
    <property type="project" value="Ensembl"/>
</dbReference>
<evidence type="ECO:0000256" key="4">
    <source>
        <dbReference type="ARBA" id="ARBA00022723"/>
    </source>
</evidence>
<evidence type="ECO:0000256" key="15">
    <source>
        <dbReference type="ARBA" id="ARBA00038003"/>
    </source>
</evidence>
<dbReference type="GO" id="GO:2000179">
    <property type="term" value="P:positive regulation of neural precursor cell proliferation"/>
    <property type="evidence" value="ECO:0007669"/>
    <property type="project" value="Ensembl"/>
</dbReference>
<feature type="domain" description="C2H2-type" evidence="20">
    <location>
        <begin position="479"/>
        <end position="507"/>
    </location>
</feature>
<dbReference type="SUPFAM" id="SSF57667">
    <property type="entry name" value="beta-beta-alpha zinc fingers"/>
    <property type="match status" value="3"/>
</dbReference>
<keyword evidence="9" id="KW-0524">Neurogenesis</keyword>
<gene>
    <name evidence="21" type="primary">INSM1</name>
</gene>
<keyword evidence="12" id="KW-0804">Transcription</keyword>
<feature type="region of interest" description="Disordered" evidence="19">
    <location>
        <begin position="193"/>
        <end position="239"/>
    </location>
</feature>
<feature type="compositionally biased region" description="Pro residues" evidence="19">
    <location>
        <begin position="417"/>
        <end position="430"/>
    </location>
</feature>
<dbReference type="GO" id="GO:0016477">
    <property type="term" value="P:cell migration"/>
    <property type="evidence" value="ECO:0007669"/>
    <property type="project" value="Ensembl"/>
</dbReference>
<feature type="compositionally biased region" description="Basic and acidic residues" evidence="19">
    <location>
        <begin position="360"/>
        <end position="371"/>
    </location>
</feature>
<proteinExistence type="inferred from homology"/>
<dbReference type="AlphaFoldDB" id="F6ZV15"/>
<dbReference type="STRING" id="13616.ENSMODP00000007470"/>
<comment type="subcellular location">
    <subcellularLocation>
        <location evidence="1">Nucleus</location>
    </subcellularLocation>
</comment>
<dbReference type="eggNOG" id="KOG3993">
    <property type="taxonomic scope" value="Eukaryota"/>
</dbReference>
<keyword evidence="8" id="KW-0862">Zinc</keyword>
<dbReference type="GO" id="GO:0000122">
    <property type="term" value="P:negative regulation of transcription by RNA polymerase II"/>
    <property type="evidence" value="ECO:0000318"/>
    <property type="project" value="GO_Central"/>
</dbReference>
<keyword evidence="5" id="KW-0677">Repeat</keyword>
<evidence type="ECO:0000256" key="8">
    <source>
        <dbReference type="ARBA" id="ARBA00022833"/>
    </source>
</evidence>
<comment type="similarity">
    <text evidence="15">Belongs to the INSM1 family.</text>
</comment>
<dbReference type="FunFam" id="3.30.160.60:FF:001458">
    <property type="entry name" value="INSM transcriptional repressor 1"/>
    <property type="match status" value="1"/>
</dbReference>
<evidence type="ECO:0000259" key="20">
    <source>
        <dbReference type="PROSITE" id="PS50157"/>
    </source>
</evidence>
<dbReference type="PANTHER" id="PTHR15065">
    <property type="entry name" value="INSULINOMA-ASSOCIATED 1"/>
    <property type="match status" value="1"/>
</dbReference>
<dbReference type="GO" id="GO:0030182">
    <property type="term" value="P:neuron differentiation"/>
    <property type="evidence" value="ECO:0000318"/>
    <property type="project" value="GO_Central"/>
</dbReference>
<evidence type="ECO:0000256" key="10">
    <source>
        <dbReference type="ARBA" id="ARBA00023015"/>
    </source>
</evidence>
<feature type="region of interest" description="Disordered" evidence="19">
    <location>
        <begin position="324"/>
        <end position="383"/>
    </location>
</feature>
<keyword evidence="10" id="KW-0805">Transcription regulation</keyword>
<reference evidence="21" key="3">
    <citation type="submission" date="2025-09" db="UniProtKB">
        <authorList>
            <consortium name="Ensembl"/>
        </authorList>
    </citation>
    <scope>IDENTIFICATION</scope>
</reference>
<evidence type="ECO:0000256" key="17">
    <source>
        <dbReference type="ARBA" id="ARBA00079863"/>
    </source>
</evidence>
<keyword evidence="4" id="KW-0479">Metal-binding</keyword>
<dbReference type="GO" id="GO:0008270">
    <property type="term" value="F:zinc ion binding"/>
    <property type="evidence" value="ECO:0007669"/>
    <property type="project" value="UniProtKB-KW"/>
</dbReference>
<evidence type="ECO:0000256" key="1">
    <source>
        <dbReference type="ARBA" id="ARBA00004123"/>
    </source>
</evidence>
<evidence type="ECO:0000256" key="2">
    <source>
        <dbReference type="ARBA" id="ARBA00022473"/>
    </source>
</evidence>
<dbReference type="OMA" id="ECHSHLC"/>
<evidence type="ECO:0000256" key="18">
    <source>
        <dbReference type="PROSITE-ProRule" id="PRU00042"/>
    </source>
</evidence>
<feature type="region of interest" description="Disordered" evidence="19">
    <location>
        <begin position="411"/>
        <end position="469"/>
    </location>
</feature>
<organism evidence="21 22">
    <name type="scientific">Monodelphis domestica</name>
    <name type="common">Gray short-tailed opossum</name>
    <dbReference type="NCBI Taxonomy" id="13616"/>
    <lineage>
        <taxon>Eukaryota</taxon>
        <taxon>Metazoa</taxon>
        <taxon>Chordata</taxon>
        <taxon>Craniata</taxon>
        <taxon>Vertebrata</taxon>
        <taxon>Euteleostomi</taxon>
        <taxon>Mammalia</taxon>
        <taxon>Metatheria</taxon>
        <taxon>Didelphimorphia</taxon>
        <taxon>Didelphidae</taxon>
        <taxon>Monodelphis</taxon>
    </lineage>
</organism>
<dbReference type="PROSITE" id="PS50157">
    <property type="entry name" value="ZINC_FINGER_C2H2_2"/>
    <property type="match status" value="4"/>
</dbReference>
<feature type="domain" description="C2H2-type" evidence="20">
    <location>
        <begin position="307"/>
        <end position="334"/>
    </location>
</feature>
<dbReference type="GO" id="GO:0008283">
    <property type="term" value="P:cell population proliferation"/>
    <property type="evidence" value="ECO:0007669"/>
    <property type="project" value="Ensembl"/>
</dbReference>
<dbReference type="GO" id="GO:0042421">
    <property type="term" value="P:norepinephrine biosynthetic process"/>
    <property type="evidence" value="ECO:0007669"/>
    <property type="project" value="Ensembl"/>
</dbReference>
<dbReference type="GO" id="GO:0001227">
    <property type="term" value="F:DNA-binding transcription repressor activity, RNA polymerase II-specific"/>
    <property type="evidence" value="ECO:0000318"/>
    <property type="project" value="GO_Central"/>
</dbReference>
<dbReference type="InterPro" id="IPR036236">
    <property type="entry name" value="Znf_C2H2_sf"/>
</dbReference>
<dbReference type="GeneTree" id="ENSGT00940000162552"/>
<evidence type="ECO:0000256" key="13">
    <source>
        <dbReference type="ARBA" id="ARBA00023242"/>
    </source>
</evidence>
<evidence type="ECO:0000256" key="3">
    <source>
        <dbReference type="ARBA" id="ARBA00022491"/>
    </source>
</evidence>
<dbReference type="SMART" id="SM00355">
    <property type="entry name" value="ZnF_C2H2"/>
    <property type="match status" value="5"/>
</dbReference>
<reference evidence="21 22" key="1">
    <citation type="journal article" date="2007" name="Nature">
        <title>Genome of the marsupial Monodelphis domestica reveals innovation in non-coding sequences.</title>
        <authorList>
            <person name="Mikkelsen T.S."/>
            <person name="Wakefield M.J."/>
            <person name="Aken B."/>
            <person name="Amemiya C.T."/>
            <person name="Chang J.L."/>
            <person name="Duke S."/>
            <person name="Garber M."/>
            <person name="Gentles A.J."/>
            <person name="Goodstadt L."/>
            <person name="Heger A."/>
            <person name="Jurka J."/>
            <person name="Kamal M."/>
            <person name="Mauceli E."/>
            <person name="Searle S.M."/>
            <person name="Sharpe T."/>
            <person name="Baker M.L."/>
            <person name="Batzer M.A."/>
            <person name="Benos P.V."/>
            <person name="Belov K."/>
            <person name="Clamp M."/>
            <person name="Cook A."/>
            <person name="Cuff J."/>
            <person name="Das R."/>
            <person name="Davidow L."/>
            <person name="Deakin J.E."/>
            <person name="Fazzari M.J."/>
            <person name="Glass J.L."/>
            <person name="Grabherr M."/>
            <person name="Greally J.M."/>
            <person name="Gu W."/>
            <person name="Hore T.A."/>
            <person name="Huttley G.A."/>
            <person name="Kleber M."/>
            <person name="Jirtle R.L."/>
            <person name="Koina E."/>
            <person name="Lee J.T."/>
            <person name="Mahony S."/>
            <person name="Marra M.A."/>
            <person name="Miller R.D."/>
            <person name="Nicholls R.D."/>
            <person name="Oda M."/>
            <person name="Papenfuss A.T."/>
            <person name="Parra Z.E."/>
            <person name="Pollock D.D."/>
            <person name="Ray D.A."/>
            <person name="Schein J.E."/>
            <person name="Speed T.P."/>
            <person name="Thompson K."/>
            <person name="VandeBerg J.L."/>
            <person name="Wade C.M."/>
            <person name="Walker J.A."/>
            <person name="Waters P.D."/>
            <person name="Webber C."/>
            <person name="Weidman J.R."/>
            <person name="Xie X."/>
            <person name="Zody M.C."/>
            <person name="Baldwin J."/>
            <person name="Abdouelleil A."/>
            <person name="Abdulkadir J."/>
            <person name="Abebe A."/>
            <person name="Abera B."/>
            <person name="Abreu J."/>
            <person name="Acer S.C."/>
            <person name="Aftuck L."/>
            <person name="Alexander A."/>
            <person name="An P."/>
            <person name="Anderson E."/>
            <person name="Anderson S."/>
            <person name="Arachi H."/>
            <person name="Azer M."/>
            <person name="Bachantsang P."/>
            <person name="Barry A."/>
            <person name="Bayul T."/>
            <person name="Berlin A."/>
            <person name="Bessette D."/>
            <person name="Bloom T."/>
            <person name="Bloom T."/>
            <person name="Boguslavskiy L."/>
            <person name="Bonnet C."/>
            <person name="Boukhgalter B."/>
            <person name="Bourzgui I."/>
            <person name="Brown A."/>
            <person name="Cahill P."/>
            <person name="Channer S."/>
            <person name="Cheshatsang Y."/>
            <person name="Chuda L."/>
            <person name="Citroen M."/>
            <person name="Collymore A."/>
            <person name="Cooke P."/>
            <person name="Costello M."/>
            <person name="D'Aco K."/>
            <person name="Daza R."/>
            <person name="De Haan G."/>
            <person name="DeGray S."/>
            <person name="DeMaso C."/>
            <person name="Dhargay N."/>
            <person name="Dooley K."/>
            <person name="Dooley E."/>
            <person name="Doricent M."/>
            <person name="Dorje P."/>
            <person name="Dorjee K."/>
            <person name="Dupes A."/>
            <person name="Elong R."/>
            <person name="Falk J."/>
            <person name="Farina A."/>
            <person name="Faro S."/>
            <person name="Ferguson D."/>
            <person name="Fisher S."/>
            <person name="Foley C.D."/>
            <person name="Franke A."/>
            <person name="Friedrich D."/>
            <person name="Gadbois L."/>
            <person name="Gearin G."/>
            <person name="Gearin C.R."/>
            <person name="Giannoukos G."/>
            <person name="Goode T."/>
            <person name="Graham J."/>
            <person name="Grandbois E."/>
            <person name="Grewal S."/>
            <person name="Gyaltsen K."/>
            <person name="Hafez N."/>
            <person name="Hagos B."/>
            <person name="Hall J."/>
            <person name="Henson C."/>
            <person name="Hollinger A."/>
            <person name="Honan T."/>
            <person name="Huard M.D."/>
            <person name="Hughes L."/>
            <person name="Hurhula B."/>
            <person name="Husby M.E."/>
            <person name="Kamat A."/>
            <person name="Kanga B."/>
            <person name="Kashin S."/>
            <person name="Khazanovich D."/>
            <person name="Kisner P."/>
            <person name="Lance K."/>
            <person name="Lara M."/>
            <person name="Lee W."/>
            <person name="Lennon N."/>
            <person name="Letendre F."/>
            <person name="LeVine R."/>
            <person name="Lipovsky A."/>
            <person name="Liu X."/>
            <person name="Liu J."/>
            <person name="Liu S."/>
            <person name="Lokyitsang T."/>
            <person name="Lokyitsang Y."/>
            <person name="Lubonja R."/>
            <person name="Lui A."/>
            <person name="MacDonald P."/>
            <person name="Magnisalis V."/>
            <person name="Maru K."/>
            <person name="Matthews C."/>
            <person name="McCusker W."/>
            <person name="McDonough S."/>
            <person name="Mehta T."/>
            <person name="Meldrim J."/>
            <person name="Meneus L."/>
            <person name="Mihai O."/>
            <person name="Mihalev A."/>
            <person name="Mihova T."/>
            <person name="Mittelman R."/>
            <person name="Mlenga V."/>
            <person name="Montmayeur A."/>
            <person name="Mulrain L."/>
            <person name="Navidi A."/>
            <person name="Naylor J."/>
            <person name="Negash T."/>
            <person name="Nguyen T."/>
            <person name="Nguyen N."/>
            <person name="Nicol R."/>
            <person name="Norbu C."/>
            <person name="Norbu N."/>
            <person name="Novod N."/>
            <person name="O'Neill B."/>
            <person name="Osman S."/>
            <person name="Markiewicz E."/>
            <person name="Oyono O.L."/>
            <person name="Patti C."/>
            <person name="Phunkhang P."/>
            <person name="Pierre F."/>
            <person name="Priest M."/>
            <person name="Raghuraman S."/>
            <person name="Rege F."/>
            <person name="Reyes R."/>
            <person name="Rise C."/>
            <person name="Rogov P."/>
            <person name="Ross K."/>
            <person name="Ryan E."/>
            <person name="Settipalli S."/>
            <person name="Shea T."/>
            <person name="Sherpa N."/>
            <person name="Shi L."/>
            <person name="Shih D."/>
            <person name="Sparrow T."/>
            <person name="Spaulding J."/>
            <person name="Stalker J."/>
            <person name="Stange-Thomann N."/>
            <person name="Stavropoulos S."/>
            <person name="Stone C."/>
            <person name="Strader C."/>
            <person name="Tesfaye S."/>
            <person name="Thomson T."/>
            <person name="Thoulutsang Y."/>
            <person name="Thoulutsang D."/>
            <person name="Topham K."/>
            <person name="Topping I."/>
            <person name="Tsamla T."/>
            <person name="Vassiliev H."/>
            <person name="Vo A."/>
            <person name="Wangchuk T."/>
            <person name="Wangdi T."/>
            <person name="Weiand M."/>
            <person name="Wilkinson J."/>
            <person name="Wilson A."/>
            <person name="Yadav S."/>
            <person name="Young G."/>
            <person name="Yu Q."/>
            <person name="Zembek L."/>
            <person name="Zhong D."/>
            <person name="Zimmer A."/>
            <person name="Zwirko Z."/>
            <person name="Jaffe D.B."/>
            <person name="Alvarez P."/>
            <person name="Brockman W."/>
            <person name="Butler J."/>
            <person name="Chin C."/>
            <person name="Gnerre S."/>
            <person name="MacCallum I."/>
            <person name="Graves J.A."/>
            <person name="Ponting C.P."/>
            <person name="Breen M."/>
            <person name="Samollow P.B."/>
            <person name="Lander E.S."/>
            <person name="Lindblad-Toh K."/>
        </authorList>
    </citation>
    <scope>NUCLEOTIDE SEQUENCE [LARGE SCALE GENOMIC DNA]</scope>
</reference>
<dbReference type="FunCoup" id="F6ZV15">
    <property type="interactions" value="348"/>
</dbReference>
<keyword evidence="2" id="KW-0217">Developmental protein</keyword>
<dbReference type="Ensembl" id="ENSMODT00000007619.4">
    <property type="protein sequence ID" value="ENSMODP00000007470.4"/>
    <property type="gene ID" value="ENSMODG00000006031.4"/>
</dbReference>
<dbReference type="InterPro" id="IPR042972">
    <property type="entry name" value="INSM1/2"/>
</dbReference>
<evidence type="ECO:0000256" key="16">
    <source>
        <dbReference type="ARBA" id="ARBA00068073"/>
    </source>
</evidence>
<dbReference type="InterPro" id="IPR013087">
    <property type="entry name" value="Znf_C2H2_type"/>
</dbReference>
<evidence type="ECO:0000313" key="22">
    <source>
        <dbReference type="Proteomes" id="UP000002280"/>
    </source>
</evidence>
<feature type="domain" description="C2H2-type" evidence="20">
    <location>
        <begin position="386"/>
        <end position="408"/>
    </location>
</feature>
<evidence type="ECO:0000256" key="12">
    <source>
        <dbReference type="ARBA" id="ARBA00023163"/>
    </source>
</evidence>
<dbReference type="GO" id="GO:0010564">
    <property type="term" value="P:regulation of cell cycle process"/>
    <property type="evidence" value="ECO:0000318"/>
    <property type="project" value="GO_Central"/>
</dbReference>
<dbReference type="GO" id="GO:0060290">
    <property type="term" value="P:transdifferentiation"/>
    <property type="evidence" value="ECO:0007669"/>
    <property type="project" value="Ensembl"/>
</dbReference>
<keyword evidence="7" id="KW-0221">Differentiation</keyword>
<dbReference type="InParanoid" id="F6ZV15"/>
<evidence type="ECO:0000256" key="19">
    <source>
        <dbReference type="SAM" id="MobiDB-lite"/>
    </source>
</evidence>
<reference evidence="21" key="2">
    <citation type="submission" date="2025-08" db="UniProtKB">
        <authorList>
            <consortium name="Ensembl"/>
        </authorList>
    </citation>
    <scope>IDENTIFICATION</scope>
</reference>
<dbReference type="GO" id="GO:0017053">
    <property type="term" value="C:transcription repressor complex"/>
    <property type="evidence" value="ECO:0000318"/>
    <property type="project" value="GO_Central"/>
</dbReference>
<keyword evidence="22" id="KW-1185">Reference proteome</keyword>
<feature type="compositionally biased region" description="Basic and acidic residues" evidence="19">
    <location>
        <begin position="342"/>
        <end position="352"/>
    </location>
</feature>
<name>F6ZV15_MONDO</name>
<dbReference type="GO" id="GO:0045597">
    <property type="term" value="P:positive regulation of cell differentiation"/>
    <property type="evidence" value="ECO:0007669"/>
    <property type="project" value="Ensembl"/>
</dbReference>
<dbReference type="GO" id="GO:0003323">
    <property type="term" value="P:type B pancreatic cell development"/>
    <property type="evidence" value="ECO:0007669"/>
    <property type="project" value="Ensembl"/>
</dbReference>
<dbReference type="GO" id="GO:0031490">
    <property type="term" value="F:chromatin DNA binding"/>
    <property type="evidence" value="ECO:0007669"/>
    <property type="project" value="Ensembl"/>
</dbReference>
<keyword evidence="13" id="KW-0539">Nucleus</keyword>
<dbReference type="Gene3D" id="3.30.160.60">
    <property type="entry name" value="Classic Zinc Finger"/>
    <property type="match status" value="3"/>
</dbReference>
<keyword evidence="6 18" id="KW-0863">Zinc-finger</keyword>
<dbReference type="GO" id="GO:0030335">
    <property type="term" value="P:positive regulation of cell migration"/>
    <property type="evidence" value="ECO:0007669"/>
    <property type="project" value="Ensembl"/>
</dbReference>
<accession>F6ZV15</accession>
<evidence type="ECO:0000256" key="9">
    <source>
        <dbReference type="ARBA" id="ARBA00022902"/>
    </source>
</evidence>
<evidence type="ECO:0000256" key="7">
    <source>
        <dbReference type="ARBA" id="ARBA00022782"/>
    </source>
</evidence>
<dbReference type="FunFam" id="3.30.160.60:FF:000488">
    <property type="entry name" value="Insulinoma-associated protein 2"/>
    <property type="match status" value="1"/>
</dbReference>
<evidence type="ECO:0000256" key="14">
    <source>
        <dbReference type="ARBA" id="ARBA00023306"/>
    </source>
</evidence>
<evidence type="ECO:0000256" key="11">
    <source>
        <dbReference type="ARBA" id="ARBA00023125"/>
    </source>
</evidence>
<dbReference type="GO" id="GO:0000978">
    <property type="term" value="F:RNA polymerase II cis-regulatory region sequence-specific DNA binding"/>
    <property type="evidence" value="ECO:0000318"/>
    <property type="project" value="GO_Central"/>
</dbReference>
<feature type="compositionally biased region" description="Pro residues" evidence="19">
    <location>
        <begin position="213"/>
        <end position="228"/>
    </location>
</feature>
<dbReference type="HOGENOM" id="CLU_033476_1_0_1"/>
<dbReference type="GO" id="GO:0003358">
    <property type="term" value="P:noradrenergic neuron development"/>
    <property type="evidence" value="ECO:0007669"/>
    <property type="project" value="Ensembl"/>
</dbReference>
<keyword evidence="11" id="KW-0238">DNA-binding</keyword>